<dbReference type="InterPro" id="IPR026044">
    <property type="entry name" value="MltA"/>
</dbReference>
<dbReference type="Proteomes" id="UP000323522">
    <property type="component" value="Chromosome"/>
</dbReference>
<dbReference type="InterPro" id="IPR010611">
    <property type="entry name" value="3D_dom"/>
</dbReference>
<dbReference type="GO" id="GO:0071555">
    <property type="term" value="P:cell wall organization"/>
    <property type="evidence" value="ECO:0007669"/>
    <property type="project" value="UniProtKB-KW"/>
</dbReference>
<dbReference type="PANTHER" id="PTHR30124">
    <property type="entry name" value="MEMBRANE-BOUND LYTIC MUREIN TRANSGLYCOSYLASE A"/>
    <property type="match status" value="1"/>
</dbReference>
<dbReference type="PANTHER" id="PTHR30124:SF0">
    <property type="entry name" value="MEMBRANE-BOUND LYTIC MUREIN TRANSGLYCOSYLASE A"/>
    <property type="match status" value="1"/>
</dbReference>
<feature type="region of interest" description="Disordered" evidence="6">
    <location>
        <begin position="57"/>
        <end position="88"/>
    </location>
</feature>
<evidence type="ECO:0000256" key="5">
    <source>
        <dbReference type="ARBA" id="ARBA00030918"/>
    </source>
</evidence>
<dbReference type="GO" id="GO:0004553">
    <property type="term" value="F:hydrolase activity, hydrolyzing O-glycosyl compounds"/>
    <property type="evidence" value="ECO:0007669"/>
    <property type="project" value="InterPro"/>
</dbReference>
<feature type="compositionally biased region" description="Pro residues" evidence="6">
    <location>
        <begin position="58"/>
        <end position="81"/>
    </location>
</feature>
<evidence type="ECO:0000313" key="7">
    <source>
        <dbReference type="EMBL" id="QEM99425.1"/>
    </source>
</evidence>
<dbReference type="AlphaFoldDB" id="A0A5C1PXU4"/>
<dbReference type="PIRSF" id="PIRSF019422">
    <property type="entry name" value="MltA"/>
    <property type="match status" value="1"/>
</dbReference>
<dbReference type="SUPFAM" id="SSF50685">
    <property type="entry name" value="Barwin-like endoglucanases"/>
    <property type="match status" value="1"/>
</dbReference>
<evidence type="ECO:0000256" key="6">
    <source>
        <dbReference type="SAM" id="MobiDB-lite"/>
    </source>
</evidence>
<sequence length="457" mass="49279">MPTSSSPAPSASRISSVMSSSSFRSRSVGLCRATLRPRSGLSLAAALILGTLAGCGTPPRPTDSAPPPLEIPPSVQTPPPLASDAEVRTTPRGRWVKAEWRDLPGWDQDTLTLAWPALTKSCDKALTAANGGNTSGRGLAAAAVATGTVGLSPFAVASAWNATCREVRRIGPTPTEAQVRQLLQQRLQPWRIESAEGRTDGLLTGYFEPLLEASRTRTARHTVPIHAMPADLASRKPWYTRGEIDSLPAAQAALKGREIAWLADPMDLLLVQIQGSGRLAFTAPDGQRSITRLAFAGHNDQPYQSVGRWLVEQGAFTLEQASWPAIRQWARQNPQRVKEMLAVNTRYVFFREEPLPDPSVGAVGAQGVPLTPGRSIAVDKDSIPYGTPVWLASTEPQPWSATPPAPRPLQRLVVAQDTGSAIIGAVRADYFWGWGDGAEDRAGRTKQPLRLWALWPK</sequence>
<reference evidence="7 8" key="1">
    <citation type="submission" date="2019-02" db="EMBL/GenBank/DDBJ databases">
        <title>Complete Genome Sequence and Methylome Analysis of Sphaerotilus natans subsp. sulfidivorans D-507.</title>
        <authorList>
            <person name="Fomenkov A."/>
            <person name="Gridneva E."/>
            <person name="Smolyakov D."/>
            <person name="Dubinina G."/>
            <person name="Vincze T."/>
            <person name="Grabovich M."/>
            <person name="Roberts R.J."/>
        </authorList>
    </citation>
    <scope>NUCLEOTIDE SEQUENCE [LARGE SCALE GENOMIC DNA]</scope>
    <source>
        <strain evidence="7 8">D-507</strain>
    </source>
</reference>
<keyword evidence="4" id="KW-0961">Cell wall biogenesis/degradation</keyword>
<organism evidence="7 8">
    <name type="scientific">Sphaerotilus sulfidivorans</name>
    <dbReference type="NCBI Taxonomy" id="639200"/>
    <lineage>
        <taxon>Bacteria</taxon>
        <taxon>Pseudomonadati</taxon>
        <taxon>Pseudomonadota</taxon>
        <taxon>Betaproteobacteria</taxon>
        <taxon>Burkholderiales</taxon>
        <taxon>Sphaerotilaceae</taxon>
        <taxon>Sphaerotilus</taxon>
    </lineage>
</organism>
<dbReference type="Gene3D" id="2.40.40.10">
    <property type="entry name" value="RlpA-like domain"/>
    <property type="match status" value="2"/>
</dbReference>
<protein>
    <recommendedName>
        <fullName evidence="2">peptidoglycan lytic exotransglycosylase</fullName>
        <ecNumber evidence="2">4.2.2.n1</ecNumber>
    </recommendedName>
    <alternativeName>
        <fullName evidence="5">Murein hydrolase A</fullName>
    </alternativeName>
</protein>
<evidence type="ECO:0000256" key="1">
    <source>
        <dbReference type="ARBA" id="ARBA00001420"/>
    </source>
</evidence>
<evidence type="ECO:0000256" key="4">
    <source>
        <dbReference type="ARBA" id="ARBA00023316"/>
    </source>
</evidence>
<evidence type="ECO:0000256" key="3">
    <source>
        <dbReference type="ARBA" id="ARBA00023239"/>
    </source>
</evidence>
<gene>
    <name evidence="7" type="ORF">EWH46_00660</name>
</gene>
<dbReference type="SMART" id="SM00925">
    <property type="entry name" value="MltA"/>
    <property type="match status" value="1"/>
</dbReference>
<evidence type="ECO:0000256" key="2">
    <source>
        <dbReference type="ARBA" id="ARBA00012587"/>
    </source>
</evidence>
<dbReference type="Pfam" id="PF03562">
    <property type="entry name" value="MltA"/>
    <property type="match status" value="1"/>
</dbReference>
<dbReference type="InterPro" id="IPR005300">
    <property type="entry name" value="MltA_B"/>
</dbReference>
<dbReference type="CDD" id="cd14668">
    <property type="entry name" value="mlta_B"/>
    <property type="match status" value="1"/>
</dbReference>
<accession>A0A5C1PXU4</accession>
<comment type="catalytic activity">
    <reaction evidence="1">
        <text>Exolytic cleavage of the (1-&gt;4)-beta-glycosidic linkage between N-acetylmuramic acid (MurNAc) and N-acetylglucosamine (GlcNAc) residues in peptidoglycan, from either the reducing or the non-reducing ends of the peptidoglycan chains, with concomitant formation of a 1,6-anhydrobond in the MurNAc residue.</text>
        <dbReference type="EC" id="4.2.2.n1"/>
    </reaction>
</comment>
<dbReference type="EMBL" id="CP035708">
    <property type="protein sequence ID" value="QEM99425.1"/>
    <property type="molecule type" value="Genomic_DNA"/>
</dbReference>
<proteinExistence type="predicted"/>
<dbReference type="GO" id="GO:0019867">
    <property type="term" value="C:outer membrane"/>
    <property type="evidence" value="ECO:0007669"/>
    <property type="project" value="InterPro"/>
</dbReference>
<dbReference type="KEGG" id="snn:EWH46_00660"/>
<name>A0A5C1PXU4_9BURK</name>
<dbReference type="GO" id="GO:0009253">
    <property type="term" value="P:peptidoglycan catabolic process"/>
    <property type="evidence" value="ECO:0007669"/>
    <property type="project" value="TreeGrafter"/>
</dbReference>
<evidence type="ECO:0000313" key="8">
    <source>
        <dbReference type="Proteomes" id="UP000323522"/>
    </source>
</evidence>
<keyword evidence="3" id="KW-0456">Lyase</keyword>
<dbReference type="GO" id="GO:0008933">
    <property type="term" value="F:peptidoglycan lytic transglycosylase activity"/>
    <property type="evidence" value="ECO:0007669"/>
    <property type="project" value="TreeGrafter"/>
</dbReference>
<dbReference type="EC" id="4.2.2.n1" evidence="2"/>
<dbReference type="Pfam" id="PF06725">
    <property type="entry name" value="3D"/>
    <property type="match status" value="1"/>
</dbReference>
<dbReference type="GO" id="GO:0009254">
    <property type="term" value="P:peptidoglycan turnover"/>
    <property type="evidence" value="ECO:0007669"/>
    <property type="project" value="InterPro"/>
</dbReference>
<dbReference type="Gene3D" id="2.40.240.50">
    <property type="entry name" value="Barwin-like endoglucanases"/>
    <property type="match status" value="1"/>
</dbReference>
<dbReference type="InterPro" id="IPR036908">
    <property type="entry name" value="RlpA-like_sf"/>
</dbReference>
<dbReference type="OrthoDB" id="9783686at2"/>
<feature type="region of interest" description="Disordered" evidence="6">
    <location>
        <begin position="1"/>
        <end position="25"/>
    </location>
</feature>
<dbReference type="CDD" id="cd14485">
    <property type="entry name" value="mltA_like_LT_A"/>
    <property type="match status" value="1"/>
</dbReference>